<evidence type="ECO:0000313" key="2">
    <source>
        <dbReference type="EMBL" id="TKA68088.1"/>
    </source>
</evidence>
<gene>
    <name evidence="2" type="ORF">B0A49_04037</name>
</gene>
<evidence type="ECO:0000313" key="3">
    <source>
        <dbReference type="Proteomes" id="UP000308768"/>
    </source>
</evidence>
<feature type="compositionally biased region" description="Pro residues" evidence="1">
    <location>
        <begin position="16"/>
        <end position="27"/>
    </location>
</feature>
<dbReference type="EMBL" id="NAJN01000848">
    <property type="protein sequence ID" value="TKA68088.1"/>
    <property type="molecule type" value="Genomic_DNA"/>
</dbReference>
<feature type="region of interest" description="Disordered" evidence="1">
    <location>
        <begin position="1"/>
        <end position="44"/>
    </location>
</feature>
<comment type="caution">
    <text evidence="2">The sequence shown here is derived from an EMBL/GenBank/DDBJ whole genome shotgun (WGS) entry which is preliminary data.</text>
</comment>
<reference evidence="2 3" key="1">
    <citation type="submission" date="2017-03" db="EMBL/GenBank/DDBJ databases">
        <title>Genomes of endolithic fungi from Antarctica.</title>
        <authorList>
            <person name="Coleine C."/>
            <person name="Masonjones S."/>
            <person name="Stajich J.E."/>
        </authorList>
    </citation>
    <scope>NUCLEOTIDE SEQUENCE [LARGE SCALE GENOMIC DNA]</scope>
    <source>
        <strain evidence="2 3">CCFEE 5187</strain>
    </source>
</reference>
<proteinExistence type="predicted"/>
<sequence>MSNDYAAAMHSAMPKAPQPAKLPPNMPPSNAAPNSQTPGNVRREPVRYVVQKLRARETFDLGAEALG</sequence>
<organism evidence="2 3">
    <name type="scientific">Cryomyces minteri</name>
    <dbReference type="NCBI Taxonomy" id="331657"/>
    <lineage>
        <taxon>Eukaryota</taxon>
        <taxon>Fungi</taxon>
        <taxon>Dikarya</taxon>
        <taxon>Ascomycota</taxon>
        <taxon>Pezizomycotina</taxon>
        <taxon>Dothideomycetes</taxon>
        <taxon>Dothideomycetes incertae sedis</taxon>
        <taxon>Cryomyces</taxon>
    </lineage>
</organism>
<dbReference type="AlphaFoldDB" id="A0A4U0WZ09"/>
<keyword evidence="3" id="KW-1185">Reference proteome</keyword>
<name>A0A4U0WZ09_9PEZI</name>
<evidence type="ECO:0000256" key="1">
    <source>
        <dbReference type="SAM" id="MobiDB-lite"/>
    </source>
</evidence>
<dbReference type="Proteomes" id="UP000308768">
    <property type="component" value="Unassembled WGS sequence"/>
</dbReference>
<accession>A0A4U0WZ09</accession>
<protein>
    <submittedName>
        <fullName evidence="2">Uncharacterized protein</fullName>
    </submittedName>
</protein>